<dbReference type="Proteomes" id="UP000197679">
    <property type="component" value="Chromosome"/>
</dbReference>
<dbReference type="RefSeq" id="WP_088819938.1">
    <property type="nucleotide sequence ID" value="NZ_CP019964.1"/>
</dbReference>
<evidence type="ECO:0000313" key="2">
    <source>
        <dbReference type="EMBL" id="ASI13749.1"/>
    </source>
</evidence>
<dbReference type="InterPro" id="IPR036691">
    <property type="entry name" value="Endo/exonu/phosph_ase_sf"/>
</dbReference>
<evidence type="ECO:0000313" key="3">
    <source>
        <dbReference type="Proteomes" id="UP000197679"/>
    </source>
</evidence>
<sequence length="257" mass="29291">MRMISLNLWGGRAFEGLKAFLNKEKGRTDIFCFQETLQYSLGRPDNDSLKAKTMHQPKEFSERENLYADLEGILDGYKGFLTDPYSSGKERLSMFIKDGISASEDANRVVNDVGVTVDNLPYKVGCIMQHASVTFENKTYDICNTHGLWQHSSKEDTPERLQQSENIIKLMSKMGPRRVLAGDFNLLPDTRSIKMLEDSGMRNLIKEYNITDTRGKLYTKKIRHADYTFVSNAVDVKGFRVLPVEASDHLPMALEFN</sequence>
<dbReference type="Gene3D" id="3.60.10.10">
    <property type="entry name" value="Endonuclease/exonuclease/phosphatase"/>
    <property type="match status" value="1"/>
</dbReference>
<dbReference type="SUPFAM" id="SSF56219">
    <property type="entry name" value="DNase I-like"/>
    <property type="match status" value="1"/>
</dbReference>
<protein>
    <submittedName>
        <fullName evidence="2">Endonuclease/exonuclease/phosphatase</fullName>
    </submittedName>
</protein>
<dbReference type="Pfam" id="PF03372">
    <property type="entry name" value="Exo_endo_phos"/>
    <property type="match status" value="1"/>
</dbReference>
<keyword evidence="3" id="KW-1185">Reference proteome</keyword>
<keyword evidence="2" id="KW-0255">Endonuclease</keyword>
<gene>
    <name evidence="2" type="ORF">Mia14_0431</name>
</gene>
<accession>A0A218NMP4</accession>
<keyword evidence="2" id="KW-0378">Hydrolase</keyword>
<name>A0A218NMP4_9ARCH</name>
<dbReference type="GO" id="GO:0004519">
    <property type="term" value="F:endonuclease activity"/>
    <property type="evidence" value="ECO:0007669"/>
    <property type="project" value="UniProtKB-KW"/>
</dbReference>
<organism evidence="2 3">
    <name type="scientific">Candidatus Mancarchaeum acidiphilum</name>
    <dbReference type="NCBI Taxonomy" id="1920749"/>
    <lineage>
        <taxon>Archaea</taxon>
        <taxon>Candidatus Micrarchaeota</taxon>
        <taxon>Candidatus Mancarchaeum</taxon>
    </lineage>
</organism>
<keyword evidence="2" id="KW-0540">Nuclease</keyword>
<dbReference type="GeneID" id="33313986"/>
<dbReference type="EMBL" id="CP019964">
    <property type="protein sequence ID" value="ASI13749.1"/>
    <property type="molecule type" value="Genomic_DNA"/>
</dbReference>
<proteinExistence type="predicted"/>
<evidence type="ECO:0000259" key="1">
    <source>
        <dbReference type="Pfam" id="PF03372"/>
    </source>
</evidence>
<dbReference type="KEGG" id="marh:Mia14_0431"/>
<feature type="domain" description="Endonuclease/exonuclease/phosphatase" evidence="1">
    <location>
        <begin position="5"/>
        <end position="249"/>
    </location>
</feature>
<dbReference type="InterPro" id="IPR005135">
    <property type="entry name" value="Endo/exonuclease/phosphatase"/>
</dbReference>
<reference evidence="2 3" key="1">
    <citation type="journal article" date="2017" name="Nat. Commun.">
        <title>'ARMAN' archaea depend on association with euryarchaeal host in culture and in situ.</title>
        <authorList>
            <person name="Golyshina O."/>
            <person name="Toshchakov S."/>
            <person name="Makarova K."/>
            <person name="Gavrilov S."/>
            <person name="Korzhenkov A."/>
            <person name="La Cono V."/>
            <person name="Arcadi E."/>
            <person name="Nechitaylo T."/>
            <person name="Ferrer M."/>
            <person name="Kublanov I."/>
            <person name="Wolf Y."/>
            <person name="Yakimov M."/>
            <person name="Golyshin P."/>
            <person name="Slesarev A."/>
            <person name="Kozyavkin S."/>
        </authorList>
    </citation>
    <scope>NUCLEOTIDE SEQUENCE [LARGE SCALE GENOMIC DNA]</scope>
    <source>
        <strain evidence="2 3">Mia14</strain>
    </source>
</reference>
<dbReference type="GO" id="GO:0004527">
    <property type="term" value="F:exonuclease activity"/>
    <property type="evidence" value="ECO:0007669"/>
    <property type="project" value="UniProtKB-KW"/>
</dbReference>
<dbReference type="AlphaFoldDB" id="A0A218NMP4"/>
<keyword evidence="2" id="KW-0269">Exonuclease</keyword>